<dbReference type="InterPro" id="IPR023205">
    <property type="entry name" value="DsbA/DsbL"/>
</dbReference>
<dbReference type="PROSITE" id="PS51257">
    <property type="entry name" value="PROKAR_LIPOPROTEIN"/>
    <property type="match status" value="1"/>
</dbReference>
<dbReference type="EMBL" id="AVCI01000013">
    <property type="protein sequence ID" value="KFN42280.1"/>
    <property type="molecule type" value="Genomic_DNA"/>
</dbReference>
<dbReference type="CDD" id="cd03019">
    <property type="entry name" value="DsbA_DsbA"/>
    <property type="match status" value="1"/>
</dbReference>
<dbReference type="AlphaFoldDB" id="A0A091BCZ3"/>
<keyword evidence="4 9" id="KW-0732">Signal</keyword>
<evidence type="ECO:0000256" key="6">
    <source>
        <dbReference type="ARBA" id="ARBA00023157"/>
    </source>
</evidence>
<dbReference type="Proteomes" id="UP000029385">
    <property type="component" value="Unassembled WGS sequence"/>
</dbReference>
<keyword evidence="6" id="KW-1015">Disulfide bond</keyword>
<feature type="chain" id="PRO_5001869601" description="Thiol:disulfide interchange protein DsbA" evidence="9">
    <location>
        <begin position="17"/>
        <end position="286"/>
    </location>
</feature>
<evidence type="ECO:0000256" key="5">
    <source>
        <dbReference type="ARBA" id="ARBA00022764"/>
    </source>
</evidence>
<dbReference type="PATRIC" id="fig|1121015.4.peg.2353"/>
<gene>
    <name evidence="11" type="ORF">N789_14445</name>
</gene>
<evidence type="ECO:0000256" key="7">
    <source>
        <dbReference type="ARBA" id="ARBA00023284"/>
    </source>
</evidence>
<dbReference type="Gene3D" id="3.40.30.10">
    <property type="entry name" value="Glutaredoxin"/>
    <property type="match status" value="1"/>
</dbReference>
<evidence type="ECO:0000256" key="1">
    <source>
        <dbReference type="ARBA" id="ARBA00004418"/>
    </source>
</evidence>
<dbReference type="GO" id="GO:0042597">
    <property type="term" value="C:periplasmic space"/>
    <property type="evidence" value="ECO:0007669"/>
    <property type="project" value="UniProtKB-SubCell"/>
</dbReference>
<evidence type="ECO:0000256" key="4">
    <source>
        <dbReference type="ARBA" id="ARBA00022729"/>
    </source>
</evidence>
<dbReference type="RefSeq" id="WP_022969333.1">
    <property type="nucleotide sequence ID" value="NZ_ATVD01000003.1"/>
</dbReference>
<evidence type="ECO:0000256" key="3">
    <source>
        <dbReference type="ARBA" id="ARBA00013831"/>
    </source>
</evidence>
<sequence>MSRRILAALLIAAALAACTKPAPTPDTTATPTTEATTPEATPSTEPSTPATEGTPAPTSAVDTAAITAELAALGADAPRLGTDFEILTTPQPTWGQGGVEVVEVFSYMCIHCAHFQPSVDAWTPKLPSGVRFEYVPGVFGGPWDSFARAFYAAEILGVRERTHDEIFKAVHIDHVLKTGTLEEIADLYGKYGVDRDKFLATMNSFAVTGKLNRAKQFALRTGVTATPTFIVAGKYRVMATPDRSFEGMLKTTDFLIARELAEAAKAAAAPPAATPEPTAPAAPAKP</sequence>
<proteinExistence type="inferred from homology"/>
<evidence type="ECO:0000313" key="11">
    <source>
        <dbReference type="EMBL" id="KFN42280.1"/>
    </source>
</evidence>
<dbReference type="InterPro" id="IPR036249">
    <property type="entry name" value="Thioredoxin-like_sf"/>
</dbReference>
<feature type="domain" description="Thioredoxin" evidence="10">
    <location>
        <begin position="50"/>
        <end position="207"/>
    </location>
</feature>
<comment type="similarity">
    <text evidence="2">Belongs to the thioredoxin family. DsbA subfamily.</text>
</comment>
<keyword evidence="12" id="KW-1185">Reference proteome</keyword>
<keyword evidence="7" id="KW-0676">Redox-active center</keyword>
<evidence type="ECO:0000256" key="2">
    <source>
        <dbReference type="ARBA" id="ARBA00005791"/>
    </source>
</evidence>
<protein>
    <recommendedName>
        <fullName evidence="3">Thiol:disulfide interchange protein DsbA</fullName>
    </recommendedName>
</protein>
<reference evidence="11 12" key="1">
    <citation type="submission" date="2013-09" db="EMBL/GenBank/DDBJ databases">
        <title>Genome sequencing of Arenimonas oryziterrae.</title>
        <authorList>
            <person name="Chen F."/>
            <person name="Wang G."/>
        </authorList>
    </citation>
    <scope>NUCLEOTIDE SEQUENCE [LARGE SCALE GENOMIC DNA]</scope>
    <source>
        <strain evidence="11 12">YC6267</strain>
    </source>
</reference>
<feature type="region of interest" description="Disordered" evidence="8">
    <location>
        <begin position="266"/>
        <end position="286"/>
    </location>
</feature>
<dbReference type="GO" id="GO:0016491">
    <property type="term" value="F:oxidoreductase activity"/>
    <property type="evidence" value="ECO:0007669"/>
    <property type="project" value="InterPro"/>
</dbReference>
<evidence type="ECO:0000256" key="9">
    <source>
        <dbReference type="SAM" id="SignalP"/>
    </source>
</evidence>
<dbReference type="eggNOG" id="COG1651">
    <property type="taxonomic scope" value="Bacteria"/>
</dbReference>
<feature type="region of interest" description="Disordered" evidence="8">
    <location>
        <begin position="20"/>
        <end position="58"/>
    </location>
</feature>
<dbReference type="Pfam" id="PF01323">
    <property type="entry name" value="DSBA"/>
    <property type="match status" value="1"/>
</dbReference>
<dbReference type="PANTHER" id="PTHR35891:SF2">
    <property type="entry name" value="THIOL:DISULFIDE INTERCHANGE PROTEIN DSBA"/>
    <property type="match status" value="1"/>
</dbReference>
<comment type="caution">
    <text evidence="11">The sequence shown here is derived from an EMBL/GenBank/DDBJ whole genome shotgun (WGS) entry which is preliminary data.</text>
</comment>
<evidence type="ECO:0000256" key="8">
    <source>
        <dbReference type="SAM" id="MobiDB-lite"/>
    </source>
</evidence>
<feature type="signal peptide" evidence="9">
    <location>
        <begin position="1"/>
        <end position="16"/>
    </location>
</feature>
<evidence type="ECO:0000259" key="10">
    <source>
        <dbReference type="PROSITE" id="PS51352"/>
    </source>
</evidence>
<keyword evidence="5" id="KW-0574">Periplasm</keyword>
<dbReference type="InterPro" id="IPR013766">
    <property type="entry name" value="Thioredoxin_domain"/>
</dbReference>
<organism evidence="11 12">
    <name type="scientific">Arenimonas oryziterrae DSM 21050 = YC6267</name>
    <dbReference type="NCBI Taxonomy" id="1121015"/>
    <lineage>
        <taxon>Bacteria</taxon>
        <taxon>Pseudomonadati</taxon>
        <taxon>Pseudomonadota</taxon>
        <taxon>Gammaproteobacteria</taxon>
        <taxon>Lysobacterales</taxon>
        <taxon>Lysobacteraceae</taxon>
        <taxon>Arenimonas</taxon>
    </lineage>
</organism>
<dbReference type="InterPro" id="IPR001853">
    <property type="entry name" value="DSBA-like_thioredoxin_dom"/>
</dbReference>
<dbReference type="STRING" id="1121015.GCA_000420545_01711"/>
<name>A0A091BCZ3_9GAMM</name>
<dbReference type="OrthoDB" id="9784896at2"/>
<dbReference type="PROSITE" id="PS51352">
    <property type="entry name" value="THIOREDOXIN_2"/>
    <property type="match status" value="1"/>
</dbReference>
<dbReference type="SUPFAM" id="SSF52833">
    <property type="entry name" value="Thioredoxin-like"/>
    <property type="match status" value="1"/>
</dbReference>
<feature type="compositionally biased region" description="Pro residues" evidence="8">
    <location>
        <begin position="272"/>
        <end position="286"/>
    </location>
</feature>
<dbReference type="InterPro" id="IPR050824">
    <property type="entry name" value="Thiol_disulfide_DsbA"/>
</dbReference>
<dbReference type="PANTHER" id="PTHR35891">
    <property type="entry name" value="THIOL:DISULFIDE INTERCHANGE PROTEIN DSBA"/>
    <property type="match status" value="1"/>
</dbReference>
<evidence type="ECO:0000313" key="12">
    <source>
        <dbReference type="Proteomes" id="UP000029385"/>
    </source>
</evidence>
<accession>A0A091BCZ3</accession>
<comment type="subcellular location">
    <subcellularLocation>
        <location evidence="1">Periplasm</location>
    </subcellularLocation>
</comment>